<dbReference type="GeneID" id="17304504"/>
<evidence type="ECO:0000259" key="6">
    <source>
        <dbReference type="Pfam" id="PF00150"/>
    </source>
</evidence>
<dbReference type="Proteomes" id="UP000011087">
    <property type="component" value="Unassembled WGS sequence"/>
</dbReference>
<dbReference type="PANTHER" id="PTHR31308:SF3">
    <property type="entry name" value="ENDOGLYCOCERAMIDASE"/>
    <property type="match status" value="1"/>
</dbReference>
<evidence type="ECO:0000256" key="5">
    <source>
        <dbReference type="SAM" id="SignalP"/>
    </source>
</evidence>
<evidence type="ECO:0000256" key="2">
    <source>
        <dbReference type="ARBA" id="ARBA00022801"/>
    </source>
</evidence>
<dbReference type="OrthoDB" id="1887033at2759"/>
<dbReference type="InterPro" id="IPR001547">
    <property type="entry name" value="Glyco_hydro_5"/>
</dbReference>
<evidence type="ECO:0000256" key="3">
    <source>
        <dbReference type="ARBA" id="ARBA00023295"/>
    </source>
</evidence>
<feature type="chain" id="PRO_5008771316" description="Glycoside hydrolase family 5 domain-containing protein" evidence="5">
    <location>
        <begin position="19"/>
        <end position="290"/>
    </location>
</feature>
<dbReference type="PaxDb" id="55529-EKX47928"/>
<dbReference type="PANTHER" id="PTHR31308">
    <property type="match status" value="1"/>
</dbReference>
<keyword evidence="5" id="KW-0732">Signal</keyword>
<dbReference type="Pfam" id="PF00150">
    <property type="entry name" value="Cellulase"/>
    <property type="match status" value="1"/>
</dbReference>
<reference evidence="7 9" key="1">
    <citation type="journal article" date="2012" name="Nature">
        <title>Algal genomes reveal evolutionary mosaicism and the fate of nucleomorphs.</title>
        <authorList>
            <consortium name="DOE Joint Genome Institute"/>
            <person name="Curtis B.A."/>
            <person name="Tanifuji G."/>
            <person name="Burki F."/>
            <person name="Gruber A."/>
            <person name="Irimia M."/>
            <person name="Maruyama S."/>
            <person name="Arias M.C."/>
            <person name="Ball S.G."/>
            <person name="Gile G.H."/>
            <person name="Hirakawa Y."/>
            <person name="Hopkins J.F."/>
            <person name="Kuo A."/>
            <person name="Rensing S.A."/>
            <person name="Schmutz J."/>
            <person name="Symeonidi A."/>
            <person name="Elias M."/>
            <person name="Eveleigh R.J."/>
            <person name="Herman E.K."/>
            <person name="Klute M.J."/>
            <person name="Nakayama T."/>
            <person name="Obornik M."/>
            <person name="Reyes-Prieto A."/>
            <person name="Armbrust E.V."/>
            <person name="Aves S.J."/>
            <person name="Beiko R.G."/>
            <person name="Coutinho P."/>
            <person name="Dacks J.B."/>
            <person name="Durnford D.G."/>
            <person name="Fast N.M."/>
            <person name="Green B.R."/>
            <person name="Grisdale C.J."/>
            <person name="Hempel F."/>
            <person name="Henrissat B."/>
            <person name="Hoppner M.P."/>
            <person name="Ishida K."/>
            <person name="Kim E."/>
            <person name="Koreny L."/>
            <person name="Kroth P.G."/>
            <person name="Liu Y."/>
            <person name="Malik S.B."/>
            <person name="Maier U.G."/>
            <person name="McRose D."/>
            <person name="Mock T."/>
            <person name="Neilson J.A."/>
            <person name="Onodera N.T."/>
            <person name="Poole A.M."/>
            <person name="Pritham E.J."/>
            <person name="Richards T.A."/>
            <person name="Rocap G."/>
            <person name="Roy S.W."/>
            <person name="Sarai C."/>
            <person name="Schaack S."/>
            <person name="Shirato S."/>
            <person name="Slamovits C.H."/>
            <person name="Spencer D.F."/>
            <person name="Suzuki S."/>
            <person name="Worden A.Z."/>
            <person name="Zauner S."/>
            <person name="Barry K."/>
            <person name="Bell C."/>
            <person name="Bharti A.K."/>
            <person name="Crow J.A."/>
            <person name="Grimwood J."/>
            <person name="Kramer R."/>
            <person name="Lindquist E."/>
            <person name="Lucas S."/>
            <person name="Salamov A."/>
            <person name="McFadden G.I."/>
            <person name="Lane C.E."/>
            <person name="Keeling P.J."/>
            <person name="Gray M.W."/>
            <person name="Grigoriev I.V."/>
            <person name="Archibald J.M."/>
        </authorList>
    </citation>
    <scope>NUCLEOTIDE SEQUENCE</scope>
    <source>
        <strain evidence="7 9">CCMP2712</strain>
    </source>
</reference>
<proteinExistence type="inferred from homology"/>
<keyword evidence="2 4" id="KW-0378">Hydrolase</keyword>
<keyword evidence="9" id="KW-1185">Reference proteome</keyword>
<dbReference type="AlphaFoldDB" id="L1JHD6"/>
<evidence type="ECO:0000313" key="8">
    <source>
        <dbReference type="EnsemblProtists" id="EKX47928"/>
    </source>
</evidence>
<dbReference type="RefSeq" id="XP_005834908.1">
    <property type="nucleotide sequence ID" value="XM_005834851.1"/>
</dbReference>
<gene>
    <name evidence="7" type="ORF">GUITHDRAFT_157591</name>
</gene>
<dbReference type="InterPro" id="IPR052066">
    <property type="entry name" value="Glycosphingolipid_Hydrolases"/>
</dbReference>
<dbReference type="SUPFAM" id="SSF51445">
    <property type="entry name" value="(Trans)glycosidases"/>
    <property type="match status" value="1"/>
</dbReference>
<dbReference type="STRING" id="905079.L1JHD6"/>
<dbReference type="GO" id="GO:0000272">
    <property type="term" value="P:polysaccharide catabolic process"/>
    <property type="evidence" value="ECO:0007669"/>
    <property type="project" value="InterPro"/>
</dbReference>
<reference evidence="8" key="3">
    <citation type="submission" date="2015-06" db="UniProtKB">
        <authorList>
            <consortium name="EnsemblProtists"/>
        </authorList>
    </citation>
    <scope>IDENTIFICATION</scope>
</reference>
<dbReference type="EMBL" id="JH992988">
    <property type="protein sequence ID" value="EKX47928.1"/>
    <property type="molecule type" value="Genomic_DNA"/>
</dbReference>
<dbReference type="HOGENOM" id="CLU_1076017_0_0_1"/>
<sequence length="290" mass="32992">MLRSSLLLWLFLLQIAQGIDRVRLPRRERIFHGVNAIVKGAPWHPRTEYFDFQTSLHDLDFDLLKTAGVNVIRLGTMWPGIEPQRGQYNMTYIGVLKSIAQKAAKRGIYTLLDMHQDALTERFCGEGFPDWVILPSGRLRFPEPYLAPFESFDPATGFPTVEECLKGDWSRYYFAEAVSSAVQAIYDNKDGILDAWANMWATVAAAFKNEPYVLGIELVNEPWCGNIFHNPLLLVPEVADEYNLQRVYDRLATAIWEVDPTRLVFFAGVTWDNYGNGFSHPPGGSQNANR</sequence>
<feature type="domain" description="Glycoside hydrolase family 5" evidence="6">
    <location>
        <begin position="61"/>
        <end position="284"/>
    </location>
</feature>
<evidence type="ECO:0000256" key="1">
    <source>
        <dbReference type="ARBA" id="ARBA00005641"/>
    </source>
</evidence>
<dbReference type="InterPro" id="IPR017853">
    <property type="entry name" value="GH"/>
</dbReference>
<dbReference type="GO" id="GO:0004553">
    <property type="term" value="F:hydrolase activity, hydrolyzing O-glycosyl compounds"/>
    <property type="evidence" value="ECO:0007669"/>
    <property type="project" value="InterPro"/>
</dbReference>
<keyword evidence="3 4" id="KW-0326">Glycosidase</keyword>
<dbReference type="Gene3D" id="3.20.20.80">
    <property type="entry name" value="Glycosidases"/>
    <property type="match status" value="1"/>
</dbReference>
<evidence type="ECO:0000256" key="4">
    <source>
        <dbReference type="RuleBase" id="RU361153"/>
    </source>
</evidence>
<protein>
    <recommendedName>
        <fullName evidence="6">Glycoside hydrolase family 5 domain-containing protein</fullName>
    </recommendedName>
</protein>
<evidence type="ECO:0000313" key="9">
    <source>
        <dbReference type="Proteomes" id="UP000011087"/>
    </source>
</evidence>
<dbReference type="EnsemblProtists" id="EKX47928">
    <property type="protein sequence ID" value="EKX47928"/>
    <property type="gene ID" value="GUITHDRAFT_157591"/>
</dbReference>
<comment type="similarity">
    <text evidence="1 4">Belongs to the glycosyl hydrolase 5 (cellulase A) family.</text>
</comment>
<accession>L1JHD6</accession>
<reference evidence="9" key="2">
    <citation type="submission" date="2012-11" db="EMBL/GenBank/DDBJ databases">
        <authorList>
            <person name="Kuo A."/>
            <person name="Curtis B.A."/>
            <person name="Tanifuji G."/>
            <person name="Burki F."/>
            <person name="Gruber A."/>
            <person name="Irimia M."/>
            <person name="Maruyama S."/>
            <person name="Arias M.C."/>
            <person name="Ball S.G."/>
            <person name="Gile G.H."/>
            <person name="Hirakawa Y."/>
            <person name="Hopkins J.F."/>
            <person name="Rensing S.A."/>
            <person name="Schmutz J."/>
            <person name="Symeonidi A."/>
            <person name="Elias M."/>
            <person name="Eveleigh R.J."/>
            <person name="Herman E.K."/>
            <person name="Klute M.J."/>
            <person name="Nakayama T."/>
            <person name="Obornik M."/>
            <person name="Reyes-Prieto A."/>
            <person name="Armbrust E.V."/>
            <person name="Aves S.J."/>
            <person name="Beiko R.G."/>
            <person name="Coutinho P."/>
            <person name="Dacks J.B."/>
            <person name="Durnford D.G."/>
            <person name="Fast N.M."/>
            <person name="Green B.R."/>
            <person name="Grisdale C."/>
            <person name="Hempe F."/>
            <person name="Henrissat B."/>
            <person name="Hoppner M.P."/>
            <person name="Ishida K.-I."/>
            <person name="Kim E."/>
            <person name="Koreny L."/>
            <person name="Kroth P.G."/>
            <person name="Liu Y."/>
            <person name="Malik S.-B."/>
            <person name="Maier U.G."/>
            <person name="McRose D."/>
            <person name="Mock T."/>
            <person name="Neilson J.A."/>
            <person name="Onodera N.T."/>
            <person name="Poole A.M."/>
            <person name="Pritham E.J."/>
            <person name="Richards T.A."/>
            <person name="Rocap G."/>
            <person name="Roy S.W."/>
            <person name="Sarai C."/>
            <person name="Schaack S."/>
            <person name="Shirato S."/>
            <person name="Slamovits C.H."/>
            <person name="Spencer D.F."/>
            <person name="Suzuki S."/>
            <person name="Worden A.Z."/>
            <person name="Zauner S."/>
            <person name="Barry K."/>
            <person name="Bell C."/>
            <person name="Bharti A.K."/>
            <person name="Crow J.A."/>
            <person name="Grimwood J."/>
            <person name="Kramer R."/>
            <person name="Lindquist E."/>
            <person name="Lucas S."/>
            <person name="Salamov A."/>
            <person name="McFadden G.I."/>
            <person name="Lane C.E."/>
            <person name="Keeling P.J."/>
            <person name="Gray M.W."/>
            <person name="Grigoriev I.V."/>
            <person name="Archibald J.M."/>
        </authorList>
    </citation>
    <scope>NUCLEOTIDE SEQUENCE</scope>
    <source>
        <strain evidence="9">CCMP2712</strain>
    </source>
</reference>
<dbReference type="KEGG" id="gtt:GUITHDRAFT_157591"/>
<name>L1JHD6_GUITC</name>
<feature type="signal peptide" evidence="5">
    <location>
        <begin position="1"/>
        <end position="18"/>
    </location>
</feature>
<organism evidence="7">
    <name type="scientific">Guillardia theta (strain CCMP2712)</name>
    <name type="common">Cryptophyte</name>
    <dbReference type="NCBI Taxonomy" id="905079"/>
    <lineage>
        <taxon>Eukaryota</taxon>
        <taxon>Cryptophyceae</taxon>
        <taxon>Pyrenomonadales</taxon>
        <taxon>Geminigeraceae</taxon>
        <taxon>Guillardia</taxon>
    </lineage>
</organism>
<evidence type="ECO:0000313" key="7">
    <source>
        <dbReference type="EMBL" id="EKX47928.1"/>
    </source>
</evidence>
<dbReference type="OMA" id="FWIEVAN"/>